<evidence type="ECO:0000313" key="2">
    <source>
        <dbReference type="EMBL" id="NVD28430.1"/>
    </source>
</evidence>
<reference evidence="2 3" key="1">
    <citation type="submission" date="2020-06" db="EMBL/GenBank/DDBJ databases">
        <authorList>
            <person name="Kim S.-J."/>
            <person name="Park S.-J."/>
        </authorList>
    </citation>
    <scope>NUCLEOTIDE SEQUENCE [LARGE SCALE GENOMIC DNA]</scope>
    <source>
        <strain evidence="2 3">SW-151</strain>
    </source>
</reference>
<proteinExistence type="predicted"/>
<gene>
    <name evidence="2" type="ORF">HUO14_11000</name>
</gene>
<protein>
    <recommendedName>
        <fullName evidence="4">Lipoprotein</fullName>
    </recommendedName>
</protein>
<keyword evidence="3" id="KW-1185">Reference proteome</keyword>
<accession>A0ABX2N3Y5</accession>
<feature type="region of interest" description="Disordered" evidence="1">
    <location>
        <begin position="52"/>
        <end position="77"/>
    </location>
</feature>
<dbReference type="Proteomes" id="UP000652427">
    <property type="component" value="Unassembled WGS sequence"/>
</dbReference>
<comment type="caution">
    <text evidence="2">The sequence shown here is derived from an EMBL/GenBank/DDBJ whole genome shotgun (WGS) entry which is preliminary data.</text>
</comment>
<dbReference type="RefSeq" id="WP_176279878.1">
    <property type="nucleotide sequence ID" value="NZ_JABWMH010000003.1"/>
</dbReference>
<evidence type="ECO:0000256" key="1">
    <source>
        <dbReference type="SAM" id="MobiDB-lite"/>
    </source>
</evidence>
<dbReference type="PROSITE" id="PS51257">
    <property type="entry name" value="PROKAR_LIPOPROTEIN"/>
    <property type="match status" value="1"/>
</dbReference>
<evidence type="ECO:0000313" key="3">
    <source>
        <dbReference type="Proteomes" id="UP000652427"/>
    </source>
</evidence>
<sequence length="247" mass="26409">MNQLVKLVAALSIPLLLAGCLLIPGKFDSQLRLMNDGTYVFTYNGQMQLAEGDGKSMPLPSGEADDDDSSEDVGRGDQQTNAAMRSIFGGAVPGDDEGLKEFAVQLAKYDGWNKVEYVGENLFEVEYMISGNFDQMFAFPTIPGATMQFPFVQIIRRSGGELEISTPAMAGPGGLAGAMGPMPMGRSAEGETQPIDGRFTIETDGEILSNNTADGYESEGSTKKLQWKIDEASSTAGSPRAIVKLAR</sequence>
<name>A0ABX2N3Y5_9SPHN</name>
<dbReference type="EMBL" id="JABWMH010000003">
    <property type="protein sequence ID" value="NVD28430.1"/>
    <property type="molecule type" value="Genomic_DNA"/>
</dbReference>
<evidence type="ECO:0008006" key="4">
    <source>
        <dbReference type="Google" id="ProtNLM"/>
    </source>
</evidence>
<organism evidence="2 3">
    <name type="scientific">Parasphingorhabdus flavimaris</name>
    <dbReference type="NCBI Taxonomy" id="266812"/>
    <lineage>
        <taxon>Bacteria</taxon>
        <taxon>Pseudomonadati</taxon>
        <taxon>Pseudomonadota</taxon>
        <taxon>Alphaproteobacteria</taxon>
        <taxon>Sphingomonadales</taxon>
        <taxon>Sphingomonadaceae</taxon>
        <taxon>Parasphingorhabdus</taxon>
    </lineage>
</organism>